<gene>
    <name evidence="1" type="ORF">D3873_06485</name>
</gene>
<dbReference type="AlphaFoldDB" id="A0A385YRY5"/>
<reference evidence="2" key="1">
    <citation type="submission" date="2018-09" db="EMBL/GenBank/DDBJ databases">
        <authorList>
            <person name="Zhu H."/>
        </authorList>
    </citation>
    <scope>NUCLEOTIDE SEQUENCE [LARGE SCALE GENOMIC DNA]</scope>
    <source>
        <strain evidence="2">K2R23-3</strain>
    </source>
</reference>
<evidence type="ECO:0000313" key="2">
    <source>
        <dbReference type="Proteomes" id="UP000265725"/>
    </source>
</evidence>
<protein>
    <recommendedName>
        <fullName evidence="3">Stage III sporulation protein AG</fullName>
    </recommendedName>
</protein>
<accession>A0A385YRY5</accession>
<dbReference type="EMBL" id="CP032418">
    <property type="protein sequence ID" value="AYC29545.1"/>
    <property type="molecule type" value="Genomic_DNA"/>
</dbReference>
<dbReference type="OrthoDB" id="2381602at2"/>
<evidence type="ECO:0000313" key="1">
    <source>
        <dbReference type="EMBL" id="AYC29545.1"/>
    </source>
</evidence>
<dbReference type="KEGG" id="paek:D3873_06485"/>
<evidence type="ECO:0008006" key="3">
    <source>
        <dbReference type="Google" id="ProtNLM"/>
    </source>
</evidence>
<dbReference type="Proteomes" id="UP000265725">
    <property type="component" value="Chromosome"/>
</dbReference>
<sequence length="142" mass="15983">MATPFHMTSKTIPFLLLTVLLLLFLWNKTTSSFSSSEETELQSTEKTLEQILQKMDQVGEVRVFLNKGESSNETSNTPSFEAIFAKEEKTSLEIQSVLIVAEGAENPHIKRLLKETVANLFLLPEHRIIVTQMTRGKSPSES</sequence>
<dbReference type="RefSeq" id="WP_119883285.1">
    <property type="nucleotide sequence ID" value="NZ_CP032418.1"/>
</dbReference>
<proteinExistence type="predicted"/>
<organism evidence="1 2">
    <name type="scientific">Paenisporosarcina cavernae</name>
    <dbReference type="NCBI Taxonomy" id="2320858"/>
    <lineage>
        <taxon>Bacteria</taxon>
        <taxon>Bacillati</taxon>
        <taxon>Bacillota</taxon>
        <taxon>Bacilli</taxon>
        <taxon>Bacillales</taxon>
        <taxon>Caryophanaceae</taxon>
        <taxon>Paenisporosarcina</taxon>
    </lineage>
</organism>
<name>A0A385YRY5_9BACL</name>
<keyword evidence="2" id="KW-1185">Reference proteome</keyword>